<dbReference type="OrthoDB" id="442947at2759"/>
<evidence type="ECO:0000313" key="9">
    <source>
        <dbReference type="Proteomes" id="UP000215289"/>
    </source>
</evidence>
<dbReference type="SUPFAM" id="SSF51735">
    <property type="entry name" value="NAD(P)-binding Rossmann-fold domains"/>
    <property type="match status" value="1"/>
</dbReference>
<dbReference type="InterPro" id="IPR020843">
    <property type="entry name" value="ER"/>
</dbReference>
<keyword evidence="3 6" id="KW-0479">Metal-binding</keyword>
<dbReference type="InterPro" id="IPR036291">
    <property type="entry name" value="NAD(P)-bd_dom_sf"/>
</dbReference>
<dbReference type="SUPFAM" id="SSF50129">
    <property type="entry name" value="GroES-like"/>
    <property type="match status" value="1"/>
</dbReference>
<dbReference type="Pfam" id="PF08240">
    <property type="entry name" value="ADH_N"/>
    <property type="match status" value="1"/>
</dbReference>
<keyword evidence="5" id="KW-0560">Oxidoreductase</keyword>
<comment type="similarity">
    <text evidence="2 6">Belongs to the zinc-containing alcohol dehydrogenase family.</text>
</comment>
<feature type="domain" description="Enoyl reductase (ER)" evidence="7">
    <location>
        <begin position="8"/>
        <end position="341"/>
    </location>
</feature>
<dbReference type="SMART" id="SM00829">
    <property type="entry name" value="PKS_ER"/>
    <property type="match status" value="1"/>
</dbReference>
<dbReference type="GO" id="GO:0008270">
    <property type="term" value="F:zinc ion binding"/>
    <property type="evidence" value="ECO:0007669"/>
    <property type="project" value="InterPro"/>
</dbReference>
<dbReference type="InterPro" id="IPR013154">
    <property type="entry name" value="ADH-like_N"/>
</dbReference>
<keyword evidence="4 6" id="KW-0862">Zinc</keyword>
<evidence type="ECO:0000256" key="3">
    <source>
        <dbReference type="ARBA" id="ARBA00022723"/>
    </source>
</evidence>
<evidence type="ECO:0000256" key="5">
    <source>
        <dbReference type="ARBA" id="ARBA00023002"/>
    </source>
</evidence>
<sequence>MKALVFTGPNQIEVQDHSIPVIESPTDAIVKLTHTTICGTDLHILKGDVPTVEPGRILGHEGVGSIASIGSAVNGFYAGDTVLISCITACGVCPPCRKGLSSHCTSGGWILGNIIDGTQAEYVRIPHATSSLFKLPGMMNPQTAVTLSDSFPTGMECGTINACVQPGNTVAIVGAGPVGLAAMLTAKLYTPSRVVVIDIDDTRLGHAKRLGADEVINPNAPGAMEVLDTASGDHGFDSVIEAVGNPKTFELCQRLVAPGGSIANVGVHGQKVDLELDKLWDRNICIRTRLVDAVTIPTLVQLSQCGKLDPAALLTHSFSFSHILDAYKNFQAASEHGTLKVGIYF</sequence>
<dbReference type="EMBL" id="NIDN02000140">
    <property type="protein sequence ID" value="RLL95726.1"/>
    <property type="molecule type" value="Genomic_DNA"/>
</dbReference>
<dbReference type="PANTHER" id="PTHR42813:SF4">
    <property type="entry name" value="NADP-DEPENDENT ISOPROPANOL DEHYDROGENASE"/>
    <property type="match status" value="1"/>
</dbReference>
<dbReference type="PROSITE" id="PS00059">
    <property type="entry name" value="ADH_ZINC"/>
    <property type="match status" value="1"/>
</dbReference>
<keyword evidence="9" id="KW-1185">Reference proteome</keyword>
<dbReference type="GO" id="GO:0016491">
    <property type="term" value="F:oxidoreductase activity"/>
    <property type="evidence" value="ECO:0007669"/>
    <property type="project" value="UniProtKB-KW"/>
</dbReference>
<protein>
    <recommendedName>
        <fullName evidence="7">Enoyl reductase (ER) domain-containing protein</fullName>
    </recommendedName>
</protein>
<accession>A0A229YI07</accession>
<dbReference type="InterPro" id="IPR013149">
    <property type="entry name" value="ADH-like_C"/>
</dbReference>
<dbReference type="Proteomes" id="UP000215289">
    <property type="component" value="Unassembled WGS sequence"/>
</dbReference>
<organism evidence="8 9">
    <name type="scientific">Aspergillus turcosus</name>
    <dbReference type="NCBI Taxonomy" id="1245748"/>
    <lineage>
        <taxon>Eukaryota</taxon>
        <taxon>Fungi</taxon>
        <taxon>Dikarya</taxon>
        <taxon>Ascomycota</taxon>
        <taxon>Pezizomycotina</taxon>
        <taxon>Eurotiomycetes</taxon>
        <taxon>Eurotiomycetidae</taxon>
        <taxon>Eurotiales</taxon>
        <taxon>Aspergillaceae</taxon>
        <taxon>Aspergillus</taxon>
        <taxon>Aspergillus subgen. Fumigati</taxon>
    </lineage>
</organism>
<dbReference type="CDD" id="cd08286">
    <property type="entry name" value="FDH_like_ADH2"/>
    <property type="match status" value="1"/>
</dbReference>
<evidence type="ECO:0000259" key="7">
    <source>
        <dbReference type="SMART" id="SM00829"/>
    </source>
</evidence>
<reference evidence="8 9" key="1">
    <citation type="submission" date="2018-08" db="EMBL/GenBank/DDBJ databases">
        <title>Draft genome sequences of two Aspergillus turcosus clinical strains isolated from bronchoalveolar lavage fluid: one azole-susceptible and the other azole-resistant.</title>
        <authorList>
            <person name="Parent-Michaud M."/>
            <person name="Dufresne P.J."/>
            <person name="Fournier E."/>
            <person name="Martineau C."/>
            <person name="Moreira S."/>
            <person name="Perkins V."/>
            <person name="De Repentigny L."/>
            <person name="Dufresne S.F."/>
        </authorList>
    </citation>
    <scope>NUCLEOTIDE SEQUENCE [LARGE SCALE GENOMIC DNA]</scope>
    <source>
        <strain evidence="8">HMR AF 1038</strain>
    </source>
</reference>
<evidence type="ECO:0000313" key="8">
    <source>
        <dbReference type="EMBL" id="RLL95726.1"/>
    </source>
</evidence>
<comment type="cofactor">
    <cofactor evidence="1 6">
        <name>Zn(2+)</name>
        <dbReference type="ChEBI" id="CHEBI:29105"/>
    </cofactor>
</comment>
<dbReference type="InterPro" id="IPR002328">
    <property type="entry name" value="ADH_Zn_CS"/>
</dbReference>
<evidence type="ECO:0000256" key="4">
    <source>
        <dbReference type="ARBA" id="ARBA00022833"/>
    </source>
</evidence>
<evidence type="ECO:0000256" key="2">
    <source>
        <dbReference type="ARBA" id="ARBA00008072"/>
    </source>
</evidence>
<dbReference type="AlphaFoldDB" id="A0A229YI07"/>
<dbReference type="Gene3D" id="3.40.50.720">
    <property type="entry name" value="NAD(P)-binding Rossmann-like Domain"/>
    <property type="match status" value="1"/>
</dbReference>
<dbReference type="PANTHER" id="PTHR42813">
    <property type="entry name" value="ZINC-TYPE ALCOHOL DEHYDROGENASE-LIKE"/>
    <property type="match status" value="1"/>
</dbReference>
<dbReference type="Gene3D" id="3.90.180.10">
    <property type="entry name" value="Medium-chain alcohol dehydrogenases, catalytic domain"/>
    <property type="match status" value="1"/>
</dbReference>
<dbReference type="InterPro" id="IPR011032">
    <property type="entry name" value="GroES-like_sf"/>
</dbReference>
<proteinExistence type="inferred from homology"/>
<name>A0A229YI07_9EURO</name>
<dbReference type="Pfam" id="PF00107">
    <property type="entry name" value="ADH_zinc_N"/>
    <property type="match status" value="1"/>
</dbReference>
<evidence type="ECO:0000256" key="1">
    <source>
        <dbReference type="ARBA" id="ARBA00001947"/>
    </source>
</evidence>
<dbReference type="STRING" id="1245748.A0A229YI07"/>
<gene>
    <name evidence="8" type="ORF">CFD26_105249</name>
</gene>
<evidence type="ECO:0000256" key="6">
    <source>
        <dbReference type="RuleBase" id="RU361277"/>
    </source>
</evidence>
<comment type="caution">
    <text evidence="8">The sequence shown here is derived from an EMBL/GenBank/DDBJ whole genome shotgun (WGS) entry which is preliminary data.</text>
</comment>